<dbReference type="EMBL" id="CAJVQB010017825">
    <property type="protein sequence ID" value="CAG8785637.1"/>
    <property type="molecule type" value="Genomic_DNA"/>
</dbReference>
<evidence type="ECO:0000313" key="3">
    <source>
        <dbReference type="Proteomes" id="UP000789901"/>
    </source>
</evidence>
<proteinExistence type="predicted"/>
<name>A0ABN7VNY7_GIGMA</name>
<sequence>TMRQKATKTITKQNSESNIKKLIEKNPLKAHTRSAQKVSKKEKAKLQQIIPNLSILQITTKDLSTTKNNKSANKTLVPQTNQRL</sequence>
<gene>
    <name evidence="2" type="ORF">GMARGA_LOCUS20390</name>
</gene>
<dbReference type="Proteomes" id="UP000789901">
    <property type="component" value="Unassembled WGS sequence"/>
</dbReference>
<feature type="region of interest" description="Disordered" evidence="1">
    <location>
        <begin position="62"/>
        <end position="84"/>
    </location>
</feature>
<reference evidence="2 3" key="1">
    <citation type="submission" date="2021-06" db="EMBL/GenBank/DDBJ databases">
        <authorList>
            <person name="Kallberg Y."/>
            <person name="Tangrot J."/>
            <person name="Rosling A."/>
        </authorList>
    </citation>
    <scope>NUCLEOTIDE SEQUENCE [LARGE SCALE GENOMIC DNA]</scope>
    <source>
        <strain evidence="2 3">120-4 pot B 10/14</strain>
    </source>
</reference>
<evidence type="ECO:0000256" key="1">
    <source>
        <dbReference type="SAM" id="MobiDB-lite"/>
    </source>
</evidence>
<organism evidence="2 3">
    <name type="scientific">Gigaspora margarita</name>
    <dbReference type="NCBI Taxonomy" id="4874"/>
    <lineage>
        <taxon>Eukaryota</taxon>
        <taxon>Fungi</taxon>
        <taxon>Fungi incertae sedis</taxon>
        <taxon>Mucoromycota</taxon>
        <taxon>Glomeromycotina</taxon>
        <taxon>Glomeromycetes</taxon>
        <taxon>Diversisporales</taxon>
        <taxon>Gigasporaceae</taxon>
        <taxon>Gigaspora</taxon>
    </lineage>
</organism>
<keyword evidence="3" id="KW-1185">Reference proteome</keyword>
<comment type="caution">
    <text evidence="2">The sequence shown here is derived from an EMBL/GenBank/DDBJ whole genome shotgun (WGS) entry which is preliminary data.</text>
</comment>
<evidence type="ECO:0000313" key="2">
    <source>
        <dbReference type="EMBL" id="CAG8785637.1"/>
    </source>
</evidence>
<protein>
    <submittedName>
        <fullName evidence="2">44670_t:CDS:1</fullName>
    </submittedName>
</protein>
<accession>A0ABN7VNY7</accession>
<feature type="non-terminal residue" evidence="2">
    <location>
        <position position="1"/>
    </location>
</feature>